<dbReference type="EMBL" id="HACA01019067">
    <property type="protein sequence ID" value="CDW36428.1"/>
    <property type="molecule type" value="Transcribed_RNA"/>
</dbReference>
<organism evidence="1">
    <name type="scientific">Lepeophtheirus salmonis</name>
    <name type="common">Salmon louse</name>
    <name type="synonym">Caligus salmonis</name>
    <dbReference type="NCBI Taxonomy" id="72036"/>
    <lineage>
        <taxon>Eukaryota</taxon>
        <taxon>Metazoa</taxon>
        <taxon>Ecdysozoa</taxon>
        <taxon>Arthropoda</taxon>
        <taxon>Crustacea</taxon>
        <taxon>Multicrustacea</taxon>
        <taxon>Hexanauplia</taxon>
        <taxon>Copepoda</taxon>
        <taxon>Siphonostomatoida</taxon>
        <taxon>Caligidae</taxon>
        <taxon>Lepeophtheirus</taxon>
    </lineage>
</organism>
<accession>A0A0K2UDV5</accession>
<protein>
    <submittedName>
        <fullName evidence="1">Uncharacterized protein</fullName>
    </submittedName>
</protein>
<proteinExistence type="predicted"/>
<name>A0A0K2UDV5_LEPSM</name>
<dbReference type="AlphaFoldDB" id="A0A0K2UDV5"/>
<evidence type="ECO:0000313" key="1">
    <source>
        <dbReference type="EMBL" id="CDW36428.1"/>
    </source>
</evidence>
<reference evidence="1" key="1">
    <citation type="submission" date="2014-05" db="EMBL/GenBank/DDBJ databases">
        <authorList>
            <person name="Chronopoulou M."/>
        </authorList>
    </citation>
    <scope>NUCLEOTIDE SEQUENCE</scope>
    <source>
        <tissue evidence="1">Whole organism</tissue>
    </source>
</reference>
<sequence>MTTDEEKITFLFKLPIPKKTKTTCELKNTHDLHYYLNLLCSYCSYFLSKGIILFV</sequence>